<dbReference type="PANTHER" id="PTHR33204">
    <property type="entry name" value="TRANSCRIPTIONAL REGULATOR, MARR FAMILY"/>
    <property type="match status" value="1"/>
</dbReference>
<evidence type="ECO:0000256" key="1">
    <source>
        <dbReference type="ARBA" id="ARBA00023015"/>
    </source>
</evidence>
<feature type="domain" description="HTH hxlR-type" evidence="4">
    <location>
        <begin position="14"/>
        <end position="113"/>
    </location>
</feature>
<dbReference type="EMBL" id="DTKL01000015">
    <property type="protein sequence ID" value="HGY93459.1"/>
    <property type="molecule type" value="Genomic_DNA"/>
</dbReference>
<dbReference type="PROSITE" id="PS51118">
    <property type="entry name" value="HTH_HXLR"/>
    <property type="match status" value="1"/>
</dbReference>
<evidence type="ECO:0000256" key="3">
    <source>
        <dbReference type="ARBA" id="ARBA00023163"/>
    </source>
</evidence>
<dbReference type="PANTHER" id="PTHR33204:SF18">
    <property type="entry name" value="TRANSCRIPTIONAL REGULATORY PROTEIN"/>
    <property type="match status" value="1"/>
</dbReference>
<evidence type="ECO:0000313" key="5">
    <source>
        <dbReference type="EMBL" id="HGY93459.1"/>
    </source>
</evidence>
<evidence type="ECO:0000256" key="2">
    <source>
        <dbReference type="ARBA" id="ARBA00023125"/>
    </source>
</evidence>
<evidence type="ECO:0000259" key="4">
    <source>
        <dbReference type="PROSITE" id="PS51118"/>
    </source>
</evidence>
<sequence length="158" mass="17795">MPKKSRGQQHRSGCPVNLSLEVFGDRWSLLIVRDLMVRGFRNFRDFQESGEGIATNILAGRLRNLETAGIITAQPDPEDARRVLYRLTRKGIDLAPVMLELLVWGATHEPSGAPCEVIAAMAKDRDAILAEVRRRWEQNDPTPLLPWLGGPKRSRKSK</sequence>
<protein>
    <submittedName>
        <fullName evidence="5">Transcriptional regulator</fullName>
    </submittedName>
</protein>
<proteinExistence type="predicted"/>
<name>A0A7V4XQQ4_9BACT</name>
<reference evidence="5" key="1">
    <citation type="journal article" date="2020" name="mSystems">
        <title>Genome- and Community-Level Interaction Insights into Carbon Utilization and Element Cycling Functions of Hydrothermarchaeota in Hydrothermal Sediment.</title>
        <authorList>
            <person name="Zhou Z."/>
            <person name="Liu Y."/>
            <person name="Xu W."/>
            <person name="Pan J."/>
            <person name="Luo Z.H."/>
            <person name="Li M."/>
        </authorList>
    </citation>
    <scope>NUCLEOTIDE SEQUENCE [LARGE SCALE GENOMIC DNA]</scope>
    <source>
        <strain evidence="5">SpSt-855</strain>
    </source>
</reference>
<keyword evidence="3" id="KW-0804">Transcription</keyword>
<dbReference type="GO" id="GO:0003677">
    <property type="term" value="F:DNA binding"/>
    <property type="evidence" value="ECO:0007669"/>
    <property type="project" value="UniProtKB-KW"/>
</dbReference>
<accession>A0A7V4XQQ4</accession>
<keyword evidence="1" id="KW-0805">Transcription regulation</keyword>
<keyword evidence="2" id="KW-0238">DNA-binding</keyword>
<dbReference type="InterPro" id="IPR036390">
    <property type="entry name" value="WH_DNA-bd_sf"/>
</dbReference>
<dbReference type="SUPFAM" id="SSF46785">
    <property type="entry name" value="Winged helix' DNA-binding domain"/>
    <property type="match status" value="1"/>
</dbReference>
<dbReference type="InterPro" id="IPR002577">
    <property type="entry name" value="HTH_HxlR"/>
</dbReference>
<dbReference type="AlphaFoldDB" id="A0A7V4XQQ4"/>
<organism evidence="5">
    <name type="scientific">Acidobacterium capsulatum</name>
    <dbReference type="NCBI Taxonomy" id="33075"/>
    <lineage>
        <taxon>Bacteria</taxon>
        <taxon>Pseudomonadati</taxon>
        <taxon>Acidobacteriota</taxon>
        <taxon>Terriglobia</taxon>
        <taxon>Terriglobales</taxon>
        <taxon>Acidobacteriaceae</taxon>
        <taxon>Acidobacterium</taxon>
    </lineage>
</organism>
<dbReference type="InterPro" id="IPR036388">
    <property type="entry name" value="WH-like_DNA-bd_sf"/>
</dbReference>
<comment type="caution">
    <text evidence="5">The sequence shown here is derived from an EMBL/GenBank/DDBJ whole genome shotgun (WGS) entry which is preliminary data.</text>
</comment>
<dbReference type="Pfam" id="PF01638">
    <property type="entry name" value="HxlR"/>
    <property type="match status" value="1"/>
</dbReference>
<dbReference type="Gene3D" id="1.10.10.10">
    <property type="entry name" value="Winged helix-like DNA-binding domain superfamily/Winged helix DNA-binding domain"/>
    <property type="match status" value="1"/>
</dbReference>
<gene>
    <name evidence="5" type="ORF">ENW50_02040</name>
</gene>